<name>A0AC34QQC2_9BILA</name>
<protein>
    <submittedName>
        <fullName evidence="2">N-acetyltransferase domain-containing protein</fullName>
    </submittedName>
</protein>
<proteinExistence type="predicted"/>
<organism evidence="1 2">
    <name type="scientific">Panagrolaimus sp. JU765</name>
    <dbReference type="NCBI Taxonomy" id="591449"/>
    <lineage>
        <taxon>Eukaryota</taxon>
        <taxon>Metazoa</taxon>
        <taxon>Ecdysozoa</taxon>
        <taxon>Nematoda</taxon>
        <taxon>Chromadorea</taxon>
        <taxon>Rhabditida</taxon>
        <taxon>Tylenchina</taxon>
        <taxon>Panagrolaimomorpha</taxon>
        <taxon>Panagrolaimoidea</taxon>
        <taxon>Panagrolaimidae</taxon>
        <taxon>Panagrolaimus</taxon>
    </lineage>
</organism>
<evidence type="ECO:0000313" key="2">
    <source>
        <dbReference type="WBParaSite" id="JU765_v2.g18475.t1"/>
    </source>
</evidence>
<reference evidence="2" key="1">
    <citation type="submission" date="2022-11" db="UniProtKB">
        <authorList>
            <consortium name="WormBaseParasite"/>
        </authorList>
    </citation>
    <scope>IDENTIFICATION</scope>
</reference>
<evidence type="ECO:0000313" key="1">
    <source>
        <dbReference type="Proteomes" id="UP000887576"/>
    </source>
</evidence>
<dbReference type="Proteomes" id="UP000887576">
    <property type="component" value="Unplaced"/>
</dbReference>
<accession>A0AC34QQC2</accession>
<dbReference type="WBParaSite" id="JU765_v2.g18475.t1">
    <property type="protein sequence ID" value="JU765_v2.g18475.t1"/>
    <property type="gene ID" value="JU765_v2.g18475"/>
</dbReference>
<sequence length="97" mass="11016">MPDHVQKSLYVDACIIDPKLHRNGLLDFLVKTIIERGIEQGAQHSFGFAVATGSQKLFLRDYTYEKILILPYNKFVENGKPVFTNCYDGADSCVLIY</sequence>